<evidence type="ECO:0000313" key="3">
    <source>
        <dbReference type="EMBL" id="CAB3254885.1"/>
    </source>
</evidence>
<evidence type="ECO:0000256" key="1">
    <source>
        <dbReference type="SAM" id="MobiDB-lite"/>
    </source>
</evidence>
<evidence type="ECO:0000313" key="4">
    <source>
        <dbReference type="Proteomes" id="UP000494106"/>
    </source>
</evidence>
<comment type="caution">
    <text evidence="2">The sequence shown here is derived from an EMBL/GenBank/DDBJ whole genome shotgun (WGS) entry which is preliminary data.</text>
</comment>
<proteinExistence type="predicted"/>
<evidence type="ECO:0000313" key="5">
    <source>
        <dbReference type="Proteomes" id="UP000494256"/>
    </source>
</evidence>
<sequence length="523" mass="59690">MDDSDDETSSNSDGLDNASSYSIEDKEYDRRGYSGHLNLRRRLFTSTSQTVEADEGSSPLVSRATATSALKKVGANSKFESVRAKNVVSTEPFCHVKLDSIIQLKDSTKKLLCLLDDIQIKSKLKQPPTENNWRTAGLINPIPSSIDINSDVCTMAIKRLETQTQLLESIDIADEDDDCSVYKKLTRKCNCLTQHEYNDFVIHFNEQTKFFTNTSGEIIKNLRILKKFLYMGGNYTKHALMFLNEGLKDSSYAEKVEIIQGCAYTDICNIFEDISLVISCIAWPYKYDSYGDTVTQELAAAFLFKLAQVEEGRRYLKLTSKINNDIKKVFRLKGSRLDFNTVESLHATLDALDPNNSKENVNAAYYCRPDDEGFGTQTMSALQHYRRYMTMDEIFTHLDFLKKLSSESKGKKELTKWLLVLVMLFKDMLFEYNNSEMNILVTNILNNLLTKDMIAIKQSDLPKVMMVADIATEPIHKRDVSNQIPIPKKIERKTRRLKSCLRMSTKKNGKSQVIIVPREKCTH</sequence>
<gene>
    <name evidence="3" type="ORF">APLA_LOCUS15023</name>
    <name evidence="2" type="ORF">APLA_LOCUS2990</name>
</gene>
<feature type="region of interest" description="Disordered" evidence="1">
    <location>
        <begin position="1"/>
        <end position="27"/>
    </location>
</feature>
<dbReference type="EMBL" id="CADEBD010000422">
    <property type="protein sequence ID" value="CAB3254885.1"/>
    <property type="molecule type" value="Genomic_DNA"/>
</dbReference>
<dbReference type="Proteomes" id="UP000494256">
    <property type="component" value="Unassembled WGS sequence"/>
</dbReference>
<name>A0A8S0Z2X6_ARCPL</name>
<dbReference type="AlphaFoldDB" id="A0A8S0Z2X6"/>
<accession>A0A8S0Z2X6</accession>
<dbReference type="EMBL" id="CADEBC010000232">
    <property type="protein sequence ID" value="CAB3226661.1"/>
    <property type="molecule type" value="Genomic_DNA"/>
</dbReference>
<reference evidence="4 5" key="1">
    <citation type="submission" date="2020-04" db="EMBL/GenBank/DDBJ databases">
        <authorList>
            <person name="Wallbank WR R."/>
            <person name="Pardo Diaz C."/>
            <person name="Kozak K."/>
            <person name="Martin S."/>
            <person name="Jiggins C."/>
            <person name="Moest M."/>
            <person name="Warren A I."/>
            <person name="Byers J.R.P. K."/>
            <person name="Montejo-Kovacevich G."/>
            <person name="Yen C E."/>
        </authorList>
    </citation>
    <scope>NUCLEOTIDE SEQUENCE [LARGE SCALE GENOMIC DNA]</scope>
</reference>
<evidence type="ECO:0000313" key="2">
    <source>
        <dbReference type="EMBL" id="CAB3226661.1"/>
    </source>
</evidence>
<dbReference type="OrthoDB" id="7479007at2759"/>
<organism evidence="2 4">
    <name type="scientific">Arctia plantaginis</name>
    <name type="common">Wood tiger moth</name>
    <name type="synonym">Phalaena plantaginis</name>
    <dbReference type="NCBI Taxonomy" id="874455"/>
    <lineage>
        <taxon>Eukaryota</taxon>
        <taxon>Metazoa</taxon>
        <taxon>Ecdysozoa</taxon>
        <taxon>Arthropoda</taxon>
        <taxon>Hexapoda</taxon>
        <taxon>Insecta</taxon>
        <taxon>Pterygota</taxon>
        <taxon>Neoptera</taxon>
        <taxon>Endopterygota</taxon>
        <taxon>Lepidoptera</taxon>
        <taxon>Glossata</taxon>
        <taxon>Ditrysia</taxon>
        <taxon>Noctuoidea</taxon>
        <taxon>Erebidae</taxon>
        <taxon>Arctiinae</taxon>
        <taxon>Arctia</taxon>
    </lineage>
</organism>
<dbReference type="Proteomes" id="UP000494106">
    <property type="component" value="Unassembled WGS sequence"/>
</dbReference>
<protein>
    <submittedName>
        <fullName evidence="2">Uncharacterized protein</fullName>
    </submittedName>
</protein>
<keyword evidence="4" id="KW-1185">Reference proteome</keyword>